<dbReference type="Gene3D" id="3.90.1280.10">
    <property type="entry name" value="HSP33 redox switch-like"/>
    <property type="match status" value="1"/>
</dbReference>
<keyword evidence="3 6" id="KW-1015">Disulfide bond</keyword>
<evidence type="ECO:0000256" key="5">
    <source>
        <dbReference type="ARBA" id="ARBA00023284"/>
    </source>
</evidence>
<dbReference type="NCBIfam" id="NF001033">
    <property type="entry name" value="PRK00114.1"/>
    <property type="match status" value="1"/>
</dbReference>
<proteinExistence type="inferred from homology"/>
<name>A0ABT0VK80_9LACO</name>
<dbReference type="HAMAP" id="MF_00117">
    <property type="entry name" value="HslO"/>
    <property type="match status" value="1"/>
</dbReference>
<evidence type="ECO:0000313" key="7">
    <source>
        <dbReference type="EMBL" id="MCM2437854.1"/>
    </source>
</evidence>
<organism evidence="7 8">
    <name type="scientific">Periweissella beninensis</name>
    <dbReference type="NCBI Taxonomy" id="504936"/>
    <lineage>
        <taxon>Bacteria</taxon>
        <taxon>Bacillati</taxon>
        <taxon>Bacillota</taxon>
        <taxon>Bacilli</taxon>
        <taxon>Lactobacillales</taxon>
        <taxon>Lactobacillaceae</taxon>
        <taxon>Periweissella</taxon>
    </lineage>
</organism>
<evidence type="ECO:0000256" key="4">
    <source>
        <dbReference type="ARBA" id="ARBA00023186"/>
    </source>
</evidence>
<gene>
    <name evidence="6 7" type="primary">hslO</name>
    <name evidence="7" type="ORF">KAK10_08025</name>
</gene>
<dbReference type="SUPFAM" id="SSF118352">
    <property type="entry name" value="HSP33 redox switch-like"/>
    <property type="match status" value="1"/>
</dbReference>
<feature type="disulfide bond" description="Redox-active" evidence="6">
    <location>
        <begin position="272"/>
        <end position="275"/>
    </location>
</feature>
<keyword evidence="8" id="KW-1185">Reference proteome</keyword>
<reference evidence="7" key="1">
    <citation type="submission" date="2021-04" db="EMBL/GenBank/DDBJ databases">
        <title>Taxonomic assessment of Weissella genus.</title>
        <authorList>
            <person name="Fanelli F."/>
            <person name="Chieffi D."/>
            <person name="Dell'Aquila A."/>
            <person name="Gyu-Sung C."/>
            <person name="Franz C.M.A.P."/>
            <person name="Fusco V."/>
        </authorList>
    </citation>
    <scope>NUCLEOTIDE SEQUENCE</scope>
    <source>
        <strain evidence="7">LMG 25373</strain>
    </source>
</reference>
<evidence type="ECO:0000256" key="6">
    <source>
        <dbReference type="HAMAP-Rule" id="MF_00117"/>
    </source>
</evidence>
<dbReference type="PANTHER" id="PTHR30111">
    <property type="entry name" value="33 KDA CHAPERONIN"/>
    <property type="match status" value="1"/>
</dbReference>
<dbReference type="PIRSF" id="PIRSF005261">
    <property type="entry name" value="Heat_shock_Hsp33"/>
    <property type="match status" value="1"/>
</dbReference>
<dbReference type="CDD" id="cd00498">
    <property type="entry name" value="Hsp33"/>
    <property type="match status" value="1"/>
</dbReference>
<comment type="subcellular location">
    <subcellularLocation>
        <location evidence="6">Cytoplasm</location>
    </subcellularLocation>
</comment>
<comment type="PTM">
    <text evidence="6">Under oxidizing conditions two disulfide bonds are formed involving the reactive cysteines. Under reducing conditions zinc is bound to the reactive cysteines and the protein is inactive.</text>
</comment>
<dbReference type="PANTHER" id="PTHR30111:SF1">
    <property type="entry name" value="33 KDA CHAPERONIN"/>
    <property type="match status" value="1"/>
</dbReference>
<dbReference type="SUPFAM" id="SSF64397">
    <property type="entry name" value="Hsp33 domain"/>
    <property type="match status" value="1"/>
</dbReference>
<keyword evidence="2 6" id="KW-0862">Zinc</keyword>
<accession>A0ABT0VK80</accession>
<keyword evidence="5 6" id="KW-0676">Redox-active center</keyword>
<dbReference type="Pfam" id="PF01430">
    <property type="entry name" value="HSP33"/>
    <property type="match status" value="1"/>
</dbReference>
<dbReference type="EMBL" id="JAGMVS010000069">
    <property type="protein sequence ID" value="MCM2437854.1"/>
    <property type="molecule type" value="Genomic_DNA"/>
</dbReference>
<protein>
    <recommendedName>
        <fullName evidence="6">33 kDa chaperonin</fullName>
    </recommendedName>
    <alternativeName>
        <fullName evidence="6">Heat shock protein 33 homolog</fullName>
        <shortName evidence="6">HSP33</shortName>
    </alternativeName>
</protein>
<feature type="disulfide bond" description="Redox-active" evidence="6">
    <location>
        <begin position="239"/>
        <end position="241"/>
    </location>
</feature>
<dbReference type="InterPro" id="IPR000397">
    <property type="entry name" value="Heat_shock_Hsp33"/>
</dbReference>
<keyword evidence="1 6" id="KW-0963">Cytoplasm</keyword>
<comment type="similarity">
    <text evidence="6">Belongs to the HSP33 family.</text>
</comment>
<evidence type="ECO:0000256" key="2">
    <source>
        <dbReference type="ARBA" id="ARBA00022833"/>
    </source>
</evidence>
<evidence type="ECO:0000313" key="8">
    <source>
        <dbReference type="Proteomes" id="UP001057481"/>
    </source>
</evidence>
<sequence>MEADYLIKSITEDGNFRAYAIQSTQLVAHAQQVHDTWPSASAAFGRSLTGSLLLASSVLKGDDKLTVKIDGQGPIGAIVIDATPKGIVKGYVQYPHVNLPLKDDGHIDVAKTVGKNGFITVTKDQGFGTPFTGQTPIVSGELGEDFTYYLAKSEQIPSAVGVSVFINADGNVAVAGGFLIQLLPGAEDAAINELEQRLKELPLISKLMRDGQTPEDILRLLFSKTQVNIIDKIPVNFECDCSKDRFAERMASLPKTDLMQLRDEDHGAEVICQFCQTHYQFSEQDLTEIIVKQNK</sequence>
<dbReference type="RefSeq" id="WP_205143791.1">
    <property type="nucleotide sequence ID" value="NZ_JAFBDN010000011.1"/>
</dbReference>
<evidence type="ECO:0000256" key="1">
    <source>
        <dbReference type="ARBA" id="ARBA00022490"/>
    </source>
</evidence>
<comment type="function">
    <text evidence="6">Redox regulated molecular chaperone. Protects both thermally unfolding and oxidatively damaged proteins from irreversible aggregation. Plays an important role in the bacterial defense system toward oxidative stress.</text>
</comment>
<dbReference type="Gene3D" id="3.55.30.10">
    <property type="entry name" value="Hsp33 domain"/>
    <property type="match status" value="1"/>
</dbReference>
<evidence type="ECO:0000256" key="3">
    <source>
        <dbReference type="ARBA" id="ARBA00023157"/>
    </source>
</evidence>
<dbReference type="InterPro" id="IPR016154">
    <property type="entry name" value="Heat_shock_Hsp33_C"/>
</dbReference>
<comment type="caution">
    <text evidence="7">The sequence shown here is derived from an EMBL/GenBank/DDBJ whole genome shotgun (WGS) entry which is preliminary data.</text>
</comment>
<keyword evidence="4 6" id="KW-0143">Chaperone</keyword>
<dbReference type="Proteomes" id="UP001057481">
    <property type="component" value="Unassembled WGS sequence"/>
</dbReference>
<dbReference type="InterPro" id="IPR016153">
    <property type="entry name" value="Heat_shock_Hsp33_N"/>
</dbReference>